<evidence type="ECO:0000313" key="4">
    <source>
        <dbReference type="EMBL" id="SBS87548.1"/>
    </source>
</evidence>
<name>A0A1A8W8P1_PLAOA</name>
<feature type="compositionally biased region" description="Basic and acidic residues" evidence="3">
    <location>
        <begin position="709"/>
        <end position="723"/>
    </location>
</feature>
<protein>
    <submittedName>
        <fullName evidence="4">RING zinc finger protein, putative</fullName>
    </submittedName>
</protein>
<evidence type="ECO:0000256" key="2">
    <source>
        <dbReference type="ARBA" id="ARBA00022840"/>
    </source>
</evidence>
<evidence type="ECO:0000256" key="1">
    <source>
        <dbReference type="ARBA" id="ARBA00022741"/>
    </source>
</evidence>
<feature type="compositionally biased region" description="Basic and acidic residues" evidence="3">
    <location>
        <begin position="733"/>
        <end position="778"/>
    </location>
</feature>
<dbReference type="Proteomes" id="UP000078546">
    <property type="component" value="Unassembled WGS sequence"/>
</dbReference>
<evidence type="ECO:0000256" key="3">
    <source>
        <dbReference type="SAM" id="MobiDB-lite"/>
    </source>
</evidence>
<keyword evidence="2" id="KW-0067">ATP-binding</keyword>
<dbReference type="InterPro" id="IPR029067">
    <property type="entry name" value="CDC48_domain_2-like_sf"/>
</dbReference>
<feature type="region of interest" description="Disordered" evidence="3">
    <location>
        <begin position="709"/>
        <end position="800"/>
    </location>
</feature>
<dbReference type="EMBL" id="FLQV01000273">
    <property type="protein sequence ID" value="SBS87548.1"/>
    <property type="molecule type" value="Genomic_DNA"/>
</dbReference>
<reference evidence="5" key="1">
    <citation type="submission" date="2016-05" db="EMBL/GenBank/DDBJ databases">
        <authorList>
            <person name="Naeem Raeece"/>
        </authorList>
    </citation>
    <scope>NUCLEOTIDE SEQUENCE [LARGE SCALE GENOMIC DNA]</scope>
</reference>
<proteinExistence type="predicted"/>
<feature type="region of interest" description="Disordered" evidence="3">
    <location>
        <begin position="59"/>
        <end position="80"/>
    </location>
</feature>
<sequence length="800" mass="92234">MVIAKYERLPGIHMLNVMEHAKTEQDRSVVFCSVYKRILQQMWKDAKHAHRILRVSKAAKLHGKKRNEKRSKKRSYNKSDLRSTTEYLHILLLLHQFSSGENSIGSSRGWRIRSNHVSAYTSPCVGRIVYGKAWRHRTLQQRMHFLTYELLVPAVQSVSGKSDTNTLHQVKTMQRRSGESKHMHFINSANSRKKLNIVEKINVLEKVHILPIEKSISNFDQLYGKLNVLRNDKCVLHEGFIINLNGSEGEKEAVIGNIKDFHRKNQQICANKEENSSSDRNEKLKENEMNFEIGKNTMEEGNTEAGNPDEGNLSTVGENASIHNKDQISMPKEENTEEGKDVHFNNQVKYVVINCIPSRGVLSKDTLIYTDGKYVNTLNKIHIIIIRDRNYNIYHRKVKRKLFSLKKYFLKKGSEFFSEVISFFPFYVDSFSKKSEEKRKNNMNVLMFSNSKKGSISSTPLLQKKKKKNFILQKILLSYLHPYFKNNRSRLFYAGKLILTNNFTFLVSKVDADVDVGVGFVDDATEIVLSADSYEQYDRVHIVPMHDTLPTTYNYNLFRDYIRPYLERHYLDVFSIYDTFFYKGIQFKIMGVNPENVMYGKGRISCNTFIYMNGAIKPTFFDVISKESMNYIKCLPFEYKPYAVLNILQHLDTDSLLRLFPSSNGSMHGDRTREEGVFRLLTKHRYVFGKAESLTGGGGERDCVDIYEGRRDNTNSDEGRSGDNDEVGDGEDDGCRNRVGQERDEVVSRKSLINDHLERGERKLGGRGGKEQTVRRMGQESVPPSTLQPIVEISNVVDSH</sequence>
<evidence type="ECO:0000313" key="5">
    <source>
        <dbReference type="Proteomes" id="UP000078546"/>
    </source>
</evidence>
<dbReference type="SUPFAM" id="SSF54585">
    <property type="entry name" value="Cdc48 domain 2-like"/>
    <property type="match status" value="1"/>
</dbReference>
<feature type="compositionally biased region" description="Basic residues" evidence="3">
    <location>
        <begin position="59"/>
        <end position="76"/>
    </location>
</feature>
<accession>A0A1A8W8P1</accession>
<dbReference type="AlphaFoldDB" id="A0A1A8W8P1"/>
<dbReference type="Gene3D" id="3.10.330.10">
    <property type="match status" value="1"/>
</dbReference>
<keyword evidence="1" id="KW-0547">Nucleotide-binding</keyword>
<dbReference type="GO" id="GO:0005524">
    <property type="term" value="F:ATP binding"/>
    <property type="evidence" value="ECO:0007669"/>
    <property type="project" value="UniProtKB-KW"/>
</dbReference>
<gene>
    <name evidence="4" type="ORF">POVCU1_014760</name>
</gene>
<organism evidence="4 5">
    <name type="scientific">Plasmodium ovale curtisi</name>
    <dbReference type="NCBI Taxonomy" id="864141"/>
    <lineage>
        <taxon>Eukaryota</taxon>
        <taxon>Sar</taxon>
        <taxon>Alveolata</taxon>
        <taxon>Apicomplexa</taxon>
        <taxon>Aconoidasida</taxon>
        <taxon>Haemosporida</taxon>
        <taxon>Plasmodiidae</taxon>
        <taxon>Plasmodium</taxon>
        <taxon>Plasmodium (Plasmodium)</taxon>
    </lineage>
</organism>